<dbReference type="InterPro" id="IPR036513">
    <property type="entry name" value="STAS_dom_sf"/>
</dbReference>
<gene>
    <name evidence="7" type="primary">SLC26A6</name>
    <name evidence="7" type="synonym">slc26a6l1</name>
</gene>
<feature type="transmembrane region" description="Helical" evidence="5">
    <location>
        <begin position="317"/>
        <end position="338"/>
    </location>
</feature>
<evidence type="ECO:0000256" key="5">
    <source>
        <dbReference type="SAM" id="Phobius"/>
    </source>
</evidence>
<dbReference type="PANTHER" id="PTHR11814">
    <property type="entry name" value="SULFATE TRANSPORTER"/>
    <property type="match status" value="1"/>
</dbReference>
<dbReference type="GeneTree" id="ENSGT01150000286960"/>
<evidence type="ECO:0000259" key="6">
    <source>
        <dbReference type="Pfam" id="PF00916"/>
    </source>
</evidence>
<organism evidence="7 8">
    <name type="scientific">Oreochromis niloticus</name>
    <name type="common">Nile tilapia</name>
    <name type="synonym">Tilapia nilotica</name>
    <dbReference type="NCBI Taxonomy" id="8128"/>
    <lineage>
        <taxon>Eukaryota</taxon>
        <taxon>Metazoa</taxon>
        <taxon>Chordata</taxon>
        <taxon>Craniata</taxon>
        <taxon>Vertebrata</taxon>
        <taxon>Euteleostomi</taxon>
        <taxon>Actinopterygii</taxon>
        <taxon>Neopterygii</taxon>
        <taxon>Teleostei</taxon>
        <taxon>Neoteleostei</taxon>
        <taxon>Acanthomorphata</taxon>
        <taxon>Ovalentaria</taxon>
        <taxon>Cichlomorphae</taxon>
        <taxon>Cichliformes</taxon>
        <taxon>Cichlidae</taxon>
        <taxon>African cichlids</taxon>
        <taxon>Pseudocrenilabrinae</taxon>
        <taxon>Oreochromini</taxon>
        <taxon>Oreochromis</taxon>
    </lineage>
</organism>
<sequence length="765" mass="84944">MQLLLPQQCSGICFWLHVCSQKESLYLDRVRQMESARRSGRFRVERDVLDELKLEEVTQRKSYADIHSSLSEQLKNSLRCNVPYLKQSIVSRLPVLYWLPKYSVWDYGMPDLISGISVGIMHLPQGMAYALLASLPPVFGLYSSLYPALVYFFFGTSRHVSIGTFTVLSIMVGSVTERLAPDVDFQKANGTNITAEVDVTARDSYRVQVAAATTVLGGLIQVLLGVVKFGFVGTYLSEPLVRAYTTAAAAHAVVAQLKYVLGVSPTRFSGPLSLVYTLKDVCSLLPNTHLPTLLVSAVTIVLLIAAKELNSFLSSKLPVPIPVELITIVAGTLISSYAHLNTNYTISVVGEIPSGLSSPSVPDVSLFGEVIRDAFALAIVGYAITISLGKTFALKHGYKVDSNQELVALGLSNTVGGFFQCFSVCSSMSRSLIQDTTGGKTQMAGVASSLIVLVTILKLGTLFQELPKAVLSAIVFVNLKGMFKQYYDIVTLWRSSKIDLVVWLVTWVSTLLLNLDLGLAASVTFALFTVIFRTQLPAYSVLGNIPGTELYVDIETGIPGVTIFRSSATVYFANADLYLEALKEKSGLNISKMIIYKRRQEAKQKRRERRAERRAKRQAKREVICRKCSVSCSPFSCLLYRQIFQDFSEIDVDIYMAGCQASVVEQLEHGDFFSEKITKRRLFASVHDAVLHCLNHRGATTIPTYEPSVVRPANIQVSFSNTTFIRLGMDMLWLTIKYLKHFFDYRSCLPARNFKAFIQTHMEKR</sequence>
<reference evidence="8" key="1">
    <citation type="submission" date="2012-01" db="EMBL/GenBank/DDBJ databases">
        <title>The Genome Sequence of Oreochromis niloticus (Nile Tilapia).</title>
        <authorList>
            <consortium name="Broad Institute Genome Assembly Team"/>
            <consortium name="Broad Institute Sequencing Platform"/>
            <person name="Di Palma F."/>
            <person name="Johnson J."/>
            <person name="Lander E.S."/>
            <person name="Lindblad-Toh K."/>
        </authorList>
    </citation>
    <scope>NUCLEOTIDE SEQUENCE [LARGE SCALE GENOMIC DNA]</scope>
</reference>
<feature type="transmembrane region" description="Helical" evidence="5">
    <location>
        <begin position="209"/>
        <end position="231"/>
    </location>
</feature>
<protein>
    <submittedName>
        <fullName evidence="7">Solute carrier family 26 member 6, like 1</fullName>
    </submittedName>
</protein>
<reference evidence="7" key="2">
    <citation type="submission" date="2025-08" db="UniProtKB">
        <authorList>
            <consortium name="Ensembl"/>
        </authorList>
    </citation>
    <scope>IDENTIFICATION</scope>
</reference>
<name>A0A669BGT2_ORENI</name>
<dbReference type="InterPro" id="IPR018045">
    <property type="entry name" value="S04_transporter_CS"/>
</dbReference>
<proteinExistence type="predicted"/>
<accession>A0A669BGT2</accession>
<dbReference type="Pfam" id="PF00916">
    <property type="entry name" value="Sulfate_transp"/>
    <property type="match status" value="1"/>
</dbReference>
<evidence type="ECO:0000256" key="2">
    <source>
        <dbReference type="ARBA" id="ARBA00022692"/>
    </source>
</evidence>
<evidence type="ECO:0000256" key="3">
    <source>
        <dbReference type="ARBA" id="ARBA00022989"/>
    </source>
</evidence>
<dbReference type="Gene3D" id="3.30.750.24">
    <property type="entry name" value="STAS domain"/>
    <property type="match status" value="1"/>
</dbReference>
<dbReference type="GO" id="GO:0008271">
    <property type="term" value="F:secondary active sulfate transmembrane transporter activity"/>
    <property type="evidence" value="ECO:0007669"/>
    <property type="project" value="InterPro"/>
</dbReference>
<keyword evidence="3 5" id="KW-1133">Transmembrane helix</keyword>
<dbReference type="PROSITE" id="PS01130">
    <property type="entry name" value="SLC26A"/>
    <property type="match status" value="1"/>
</dbReference>
<dbReference type="NCBIfam" id="TIGR00815">
    <property type="entry name" value="sulP"/>
    <property type="match status" value="1"/>
</dbReference>
<reference evidence="7" key="3">
    <citation type="submission" date="2025-09" db="UniProtKB">
        <authorList>
            <consortium name="Ensembl"/>
        </authorList>
    </citation>
    <scope>IDENTIFICATION</scope>
</reference>
<dbReference type="Proteomes" id="UP000005207">
    <property type="component" value="Linkage group LG5"/>
</dbReference>
<keyword evidence="8" id="KW-1185">Reference proteome</keyword>
<evidence type="ECO:0000256" key="1">
    <source>
        <dbReference type="ARBA" id="ARBA00004141"/>
    </source>
</evidence>
<keyword evidence="2 5" id="KW-0812">Transmembrane</keyword>
<dbReference type="AlphaFoldDB" id="A0A669BGT2"/>
<evidence type="ECO:0000313" key="7">
    <source>
        <dbReference type="Ensembl" id="ENSONIP00000034632.1"/>
    </source>
</evidence>
<evidence type="ECO:0000313" key="8">
    <source>
        <dbReference type="Proteomes" id="UP000005207"/>
    </source>
</evidence>
<dbReference type="GO" id="GO:0016020">
    <property type="term" value="C:membrane"/>
    <property type="evidence" value="ECO:0007669"/>
    <property type="project" value="UniProtKB-SubCell"/>
</dbReference>
<dbReference type="InterPro" id="IPR011547">
    <property type="entry name" value="SLC26A/SulP_dom"/>
</dbReference>
<comment type="subcellular location">
    <subcellularLocation>
        <location evidence="1">Membrane</location>
        <topology evidence="1">Multi-pass membrane protein</topology>
    </subcellularLocation>
</comment>
<dbReference type="InterPro" id="IPR001902">
    <property type="entry name" value="SLC26A/SulP_fam"/>
</dbReference>
<feature type="domain" description="SLC26A/SulP transporter" evidence="6">
    <location>
        <begin position="111"/>
        <end position="506"/>
    </location>
</feature>
<feature type="transmembrane region" description="Helical" evidence="5">
    <location>
        <begin position="507"/>
        <end position="532"/>
    </location>
</feature>
<dbReference type="Ensembl" id="ENSONIT00000068563.1">
    <property type="protein sequence ID" value="ENSONIP00000034632.1"/>
    <property type="gene ID" value="ENSONIG00000014429.2"/>
</dbReference>
<evidence type="ECO:0000256" key="4">
    <source>
        <dbReference type="ARBA" id="ARBA00023136"/>
    </source>
</evidence>
<keyword evidence="4 5" id="KW-0472">Membrane</keyword>
<feature type="transmembrane region" description="Helical" evidence="5">
    <location>
        <begin position="288"/>
        <end position="305"/>
    </location>
</feature>
<feature type="transmembrane region" description="Helical" evidence="5">
    <location>
        <begin position="129"/>
        <end position="154"/>
    </location>
</feature>